<evidence type="ECO:0000256" key="1">
    <source>
        <dbReference type="ARBA" id="ARBA00022614"/>
    </source>
</evidence>
<dbReference type="Proteomes" id="UP001152562">
    <property type="component" value="Unassembled WGS sequence"/>
</dbReference>
<feature type="chain" id="PRO_5040211985" description="LRRCT domain-containing protein" evidence="4">
    <location>
        <begin position="20"/>
        <end position="468"/>
    </location>
</feature>
<sequence>MRFLVLRILFTTLMIGIAASNTHLKQNHTALSNRACTLTGTNKALCFKSGHELVCTRGFTNDWLTGVRHEIISLKIVDWPGSCFNVNRLEYHYPNLREFGFFNSTLITKLKGRFTAVSRIEKFSVHGLTSLWEVPAEMVSQMSQLKVIDLRSNVLRHLKAPLLQGPSKLEKVYLSDNKWDCSDGGLDWLAMEHENGTIRRMIVDYYLLVCHQQLYRGKPLHKVMDIIKMVRETCPQPCLCAMTHVVTDRAGGIIPLITVGCANKKLTVPPTTLPPSATTLRLEGNKLNTIRSLVQEPQYRKLMDLYLDNNSIPAVKELEGSEWFTTFRVLSLRGNFLKQIPVYAFDKAFQANNNIMGVFLGQNPWRCDCHFIPRFQALLLKYKRIIRDLSDIRCSKSEDKTISQVQISTMPLGNVCGRTETKLMPISSINIVNLVLSFLIFIIIGRFLYDWHHFRTTGKLPWLSSILP</sequence>
<dbReference type="PANTHER" id="PTHR24369:SF213">
    <property type="entry name" value="INSULIN LIKE GROWTH FACTOR BINDING PROTEIN ACID LABILE SUBUNIT"/>
    <property type="match status" value="1"/>
</dbReference>
<gene>
    <name evidence="5" type="ORF">PIBRA_LOCUS5336</name>
</gene>
<dbReference type="EMBL" id="CALOZG010000005">
    <property type="protein sequence ID" value="CAH4028502.1"/>
    <property type="molecule type" value="Genomic_DNA"/>
</dbReference>
<feature type="transmembrane region" description="Helical" evidence="3">
    <location>
        <begin position="431"/>
        <end position="449"/>
    </location>
</feature>
<proteinExistence type="predicted"/>
<evidence type="ECO:0000256" key="4">
    <source>
        <dbReference type="SAM" id="SignalP"/>
    </source>
</evidence>
<dbReference type="GO" id="GO:0005886">
    <property type="term" value="C:plasma membrane"/>
    <property type="evidence" value="ECO:0007669"/>
    <property type="project" value="TreeGrafter"/>
</dbReference>
<evidence type="ECO:0008006" key="7">
    <source>
        <dbReference type="Google" id="ProtNLM"/>
    </source>
</evidence>
<dbReference type="Gene3D" id="3.80.10.10">
    <property type="entry name" value="Ribonuclease Inhibitor"/>
    <property type="match status" value="2"/>
</dbReference>
<keyword evidence="3" id="KW-0812">Transmembrane</keyword>
<comment type="caution">
    <text evidence="5">The sequence shown here is derived from an EMBL/GenBank/DDBJ whole genome shotgun (WGS) entry which is preliminary data.</text>
</comment>
<evidence type="ECO:0000313" key="5">
    <source>
        <dbReference type="EMBL" id="CAH4028502.1"/>
    </source>
</evidence>
<dbReference type="InterPro" id="IPR050541">
    <property type="entry name" value="LRR_TM_domain-containing"/>
</dbReference>
<dbReference type="SUPFAM" id="SSF52058">
    <property type="entry name" value="L domain-like"/>
    <property type="match status" value="1"/>
</dbReference>
<keyword evidence="6" id="KW-1185">Reference proteome</keyword>
<organism evidence="5 6">
    <name type="scientific">Pieris brassicae</name>
    <name type="common">White butterfly</name>
    <name type="synonym">Large white butterfly</name>
    <dbReference type="NCBI Taxonomy" id="7116"/>
    <lineage>
        <taxon>Eukaryota</taxon>
        <taxon>Metazoa</taxon>
        <taxon>Ecdysozoa</taxon>
        <taxon>Arthropoda</taxon>
        <taxon>Hexapoda</taxon>
        <taxon>Insecta</taxon>
        <taxon>Pterygota</taxon>
        <taxon>Neoptera</taxon>
        <taxon>Endopterygota</taxon>
        <taxon>Lepidoptera</taxon>
        <taxon>Glossata</taxon>
        <taxon>Ditrysia</taxon>
        <taxon>Papilionoidea</taxon>
        <taxon>Pieridae</taxon>
        <taxon>Pierinae</taxon>
        <taxon>Pieris</taxon>
    </lineage>
</organism>
<dbReference type="InterPro" id="IPR032675">
    <property type="entry name" value="LRR_dom_sf"/>
</dbReference>
<dbReference type="PANTHER" id="PTHR24369">
    <property type="entry name" value="ANTIGEN BSP, PUTATIVE-RELATED"/>
    <property type="match status" value="1"/>
</dbReference>
<evidence type="ECO:0000256" key="2">
    <source>
        <dbReference type="ARBA" id="ARBA00022737"/>
    </source>
</evidence>
<keyword evidence="2" id="KW-0677">Repeat</keyword>
<dbReference type="AlphaFoldDB" id="A0A9P0TGT8"/>
<evidence type="ECO:0000256" key="3">
    <source>
        <dbReference type="SAM" id="Phobius"/>
    </source>
</evidence>
<keyword evidence="1" id="KW-0433">Leucine-rich repeat</keyword>
<feature type="signal peptide" evidence="4">
    <location>
        <begin position="1"/>
        <end position="19"/>
    </location>
</feature>
<evidence type="ECO:0000313" key="6">
    <source>
        <dbReference type="Proteomes" id="UP001152562"/>
    </source>
</evidence>
<reference evidence="5" key="1">
    <citation type="submission" date="2022-05" db="EMBL/GenBank/DDBJ databases">
        <authorList>
            <person name="Okamura Y."/>
        </authorList>
    </citation>
    <scope>NUCLEOTIDE SEQUENCE</scope>
</reference>
<keyword evidence="3" id="KW-1133">Transmembrane helix</keyword>
<accession>A0A9P0TGT8</accession>
<name>A0A9P0TGT8_PIEBR</name>
<protein>
    <recommendedName>
        <fullName evidence="7">LRRCT domain-containing protein</fullName>
    </recommendedName>
</protein>
<keyword evidence="4" id="KW-0732">Signal</keyword>
<keyword evidence="3" id="KW-0472">Membrane</keyword>